<evidence type="ECO:0000259" key="2">
    <source>
        <dbReference type="Pfam" id="PF12776"/>
    </source>
</evidence>
<evidence type="ECO:0000313" key="3">
    <source>
        <dbReference type="EMBL" id="KAI7755196.1"/>
    </source>
</evidence>
<evidence type="ECO:0000313" key="4">
    <source>
        <dbReference type="Proteomes" id="UP001206925"/>
    </source>
</evidence>
<name>A0AAD5DAH9_AMBAR</name>
<keyword evidence="4" id="KW-1185">Reference proteome</keyword>
<gene>
    <name evidence="3" type="ORF">M8C21_023888</name>
</gene>
<evidence type="ECO:0000256" key="1">
    <source>
        <dbReference type="SAM" id="MobiDB-lite"/>
    </source>
</evidence>
<sequence>ERFGLDLTQKQMKNAYDNLKAKYTGWVYLKNKTGNIYNAQTNTFTLTNEEWEEFKKGHPKAGSLKKTLCTIVDGNAATGMHKWTSTQTSVVGSSSCHRPKPLLIMDTVLHDIEDDAADTGHQTFEPTPEPTPDPISKPTPEHTTQRNPKKKAKFSKSSTFEDELARDMQKALQYWIKSKEGPTVVECSDKLMSVGLNPIDPLFLAAYNIFGQSADMRAAWMALPEIPDVLKGWIAMTATSSGLIKIIMDYDKKLLIVILIYLYVRFFGRE</sequence>
<dbReference type="AlphaFoldDB" id="A0AAD5DAH9"/>
<dbReference type="InterPro" id="IPR024752">
    <property type="entry name" value="Myb/SANT-like_dom"/>
</dbReference>
<feature type="non-terminal residue" evidence="3">
    <location>
        <position position="270"/>
    </location>
</feature>
<feature type="domain" description="Myb/SANT-like" evidence="2">
    <location>
        <begin position="2"/>
        <end position="54"/>
    </location>
</feature>
<protein>
    <recommendedName>
        <fullName evidence="2">Myb/SANT-like domain-containing protein</fullName>
    </recommendedName>
</protein>
<feature type="compositionally biased region" description="Pro residues" evidence="1">
    <location>
        <begin position="127"/>
        <end position="137"/>
    </location>
</feature>
<organism evidence="3 4">
    <name type="scientific">Ambrosia artemisiifolia</name>
    <name type="common">Common ragweed</name>
    <dbReference type="NCBI Taxonomy" id="4212"/>
    <lineage>
        <taxon>Eukaryota</taxon>
        <taxon>Viridiplantae</taxon>
        <taxon>Streptophyta</taxon>
        <taxon>Embryophyta</taxon>
        <taxon>Tracheophyta</taxon>
        <taxon>Spermatophyta</taxon>
        <taxon>Magnoliopsida</taxon>
        <taxon>eudicotyledons</taxon>
        <taxon>Gunneridae</taxon>
        <taxon>Pentapetalae</taxon>
        <taxon>asterids</taxon>
        <taxon>campanulids</taxon>
        <taxon>Asterales</taxon>
        <taxon>Asteraceae</taxon>
        <taxon>Asteroideae</taxon>
        <taxon>Heliantheae alliance</taxon>
        <taxon>Heliantheae</taxon>
        <taxon>Ambrosia</taxon>
    </lineage>
</organism>
<feature type="region of interest" description="Disordered" evidence="1">
    <location>
        <begin position="118"/>
        <end position="161"/>
    </location>
</feature>
<reference evidence="3" key="1">
    <citation type="submission" date="2022-06" db="EMBL/GenBank/DDBJ databases">
        <title>Uncovering the hologenomic basis of an extraordinary plant invasion.</title>
        <authorList>
            <person name="Bieker V.C."/>
            <person name="Martin M.D."/>
            <person name="Gilbert T."/>
            <person name="Hodgins K."/>
            <person name="Battlay P."/>
            <person name="Petersen B."/>
            <person name="Wilson J."/>
        </authorList>
    </citation>
    <scope>NUCLEOTIDE SEQUENCE</scope>
    <source>
        <strain evidence="3">AA19_3_7</strain>
        <tissue evidence="3">Leaf</tissue>
    </source>
</reference>
<proteinExistence type="predicted"/>
<comment type="caution">
    <text evidence="3">The sequence shown here is derived from an EMBL/GenBank/DDBJ whole genome shotgun (WGS) entry which is preliminary data.</text>
</comment>
<dbReference type="PANTHER" id="PTHR31704:SF40">
    <property type="entry name" value="MYB_SANT-LIKE DOMAIN-CONTAINING PROTEIN"/>
    <property type="match status" value="1"/>
</dbReference>
<dbReference type="Pfam" id="PF12776">
    <property type="entry name" value="Myb_DNA-bind_3"/>
    <property type="match status" value="1"/>
</dbReference>
<accession>A0AAD5DAH9</accession>
<dbReference type="PANTHER" id="PTHR31704">
    <property type="entry name" value="MYB/SANT-LIKE DNA-BINDING DOMAIN PROTEIN-RELATED"/>
    <property type="match status" value="1"/>
</dbReference>
<dbReference type="Proteomes" id="UP001206925">
    <property type="component" value="Unassembled WGS sequence"/>
</dbReference>
<dbReference type="EMBL" id="JAMZMK010001674">
    <property type="protein sequence ID" value="KAI7755196.1"/>
    <property type="molecule type" value="Genomic_DNA"/>
</dbReference>
<feature type="non-terminal residue" evidence="3">
    <location>
        <position position="1"/>
    </location>
</feature>